<evidence type="ECO:0000313" key="5">
    <source>
        <dbReference type="Proteomes" id="UP000271464"/>
    </source>
</evidence>
<evidence type="ECO:0000313" key="1">
    <source>
        <dbReference type="EMBL" id="ORC10320.1"/>
    </source>
</evidence>
<dbReference type="Proteomes" id="UP000279331">
    <property type="component" value="Unassembled WGS sequence"/>
</dbReference>
<name>A0A1X0LH89_9MYCO</name>
<dbReference type="AlphaFoldDB" id="A0A1X0LH89"/>
<proteinExistence type="predicted"/>
<evidence type="ECO:0000313" key="6">
    <source>
        <dbReference type="Proteomes" id="UP000279331"/>
    </source>
</evidence>
<dbReference type="RefSeq" id="WP_075545179.1">
    <property type="nucleotide sequence ID" value="NZ_LWCM01000011.1"/>
</dbReference>
<reference evidence="5 6" key="2">
    <citation type="submission" date="2018-09" db="EMBL/GenBank/DDBJ databases">
        <authorList>
            <person name="Tagini F."/>
        </authorList>
    </citation>
    <scope>NUCLEOTIDE SEQUENCE [LARGE SCALE GENOMIC DNA]</scope>
    <source>
        <strain evidence="3 5">MK4</strain>
        <strain evidence="2 6">MK42</strain>
    </source>
</reference>
<gene>
    <name evidence="1" type="ORF">B4U45_15525</name>
    <name evidence="2" type="ORF">LAUMK42_00318</name>
    <name evidence="3" type="ORF">LAUMK4_00103</name>
</gene>
<comment type="caution">
    <text evidence="2">The sequence shown here is derived from an EMBL/GenBank/DDBJ whole genome shotgun (WGS) entry which is preliminary data.</text>
</comment>
<evidence type="ECO:0000313" key="3">
    <source>
        <dbReference type="EMBL" id="VAZ86862.1"/>
    </source>
</evidence>
<dbReference type="EMBL" id="UPHL01000010">
    <property type="protein sequence ID" value="VAZ81517.1"/>
    <property type="molecule type" value="Genomic_DNA"/>
</dbReference>
<keyword evidence="5" id="KW-1185">Reference proteome</keyword>
<dbReference type="Proteomes" id="UP000271464">
    <property type="component" value="Unassembled WGS sequence"/>
</dbReference>
<dbReference type="EMBL" id="MWQA01000001">
    <property type="protein sequence ID" value="ORC10320.1"/>
    <property type="molecule type" value="Genomic_DNA"/>
</dbReference>
<evidence type="ECO:0000313" key="2">
    <source>
        <dbReference type="EMBL" id="VAZ81517.1"/>
    </source>
</evidence>
<dbReference type="Proteomes" id="UP000192335">
    <property type="component" value="Unassembled WGS sequence"/>
</dbReference>
<reference evidence="1 4" key="1">
    <citation type="submission" date="2017-02" db="EMBL/GenBank/DDBJ databases">
        <title>Mycobacterium kansasii genomes.</title>
        <authorList>
            <person name="Borowka P."/>
            <person name="Strapagiel D."/>
            <person name="Marciniak B."/>
            <person name="Lach J."/>
            <person name="Bakula Z."/>
            <person name="Van Ingen J."/>
            <person name="Safianowska A."/>
            <person name="Brzostek A."/>
            <person name="Dziadek J."/>
            <person name="Jagielski T."/>
        </authorList>
    </citation>
    <scope>NUCLEOTIDE SEQUENCE [LARGE SCALE GENOMIC DNA]</scope>
    <source>
        <strain evidence="1 4">12MK</strain>
    </source>
</reference>
<dbReference type="GeneID" id="66598769"/>
<protein>
    <submittedName>
        <fullName evidence="2">Uncharacterized protein</fullName>
    </submittedName>
</protein>
<organism evidence="2 6">
    <name type="scientific">Mycobacterium persicum</name>
    <dbReference type="NCBI Taxonomy" id="1487726"/>
    <lineage>
        <taxon>Bacteria</taxon>
        <taxon>Bacillati</taxon>
        <taxon>Actinomycetota</taxon>
        <taxon>Actinomycetes</taxon>
        <taxon>Mycobacteriales</taxon>
        <taxon>Mycobacteriaceae</taxon>
        <taxon>Mycobacterium</taxon>
    </lineage>
</organism>
<accession>A0A1X0LH89</accession>
<sequence length="185" mass="20051">MITPTFGISDYLATDVHRGPRTDTECLRYRLEVVATSAVDVVHAAGGWLYDRVMAGWEVTVLLPGGDGTRPLRILGARTADLETGLTEPRPWGPWGQSLAVSAAALASDDRVRNLMLEALEHRSGEVALWGDEWPWGLNRTISPVQHVLSAAARAFKGQALKAAGIPCGSVESVETLFSDTQWWG</sequence>
<dbReference type="EMBL" id="UPHM01000001">
    <property type="protein sequence ID" value="VAZ86862.1"/>
    <property type="molecule type" value="Genomic_DNA"/>
</dbReference>
<evidence type="ECO:0000313" key="4">
    <source>
        <dbReference type="Proteomes" id="UP000192335"/>
    </source>
</evidence>